<dbReference type="InterPro" id="IPR036259">
    <property type="entry name" value="MFS_trans_sf"/>
</dbReference>
<reference evidence="12 13" key="1">
    <citation type="submission" date="2017-06" db="EMBL/GenBank/DDBJ databases">
        <title>Comparative genomic analysis of Ambrosia Fusariam Clade fungi.</title>
        <authorList>
            <person name="Stajich J.E."/>
            <person name="Carrillo J."/>
            <person name="Kijimoto T."/>
            <person name="Eskalen A."/>
            <person name="O'Donnell K."/>
            <person name="Kasson M."/>
        </authorList>
    </citation>
    <scope>NUCLEOTIDE SEQUENCE [LARGE SCALE GENOMIC DNA]</scope>
    <source>
        <strain evidence="12 13">NRRL62584</strain>
    </source>
</reference>
<dbReference type="InterPro" id="IPR005828">
    <property type="entry name" value="MFS_sugar_transport-like"/>
</dbReference>
<evidence type="ECO:0000256" key="1">
    <source>
        <dbReference type="ARBA" id="ARBA00004141"/>
    </source>
</evidence>
<feature type="transmembrane region" description="Helical" evidence="10">
    <location>
        <begin position="57"/>
        <end position="84"/>
    </location>
</feature>
<feature type="transmembrane region" description="Helical" evidence="10">
    <location>
        <begin position="104"/>
        <end position="124"/>
    </location>
</feature>
<dbReference type="GO" id="GO:0005351">
    <property type="term" value="F:carbohydrate:proton symporter activity"/>
    <property type="evidence" value="ECO:0007669"/>
    <property type="project" value="TreeGrafter"/>
</dbReference>
<keyword evidence="4 10" id="KW-0812">Transmembrane</keyword>
<evidence type="ECO:0000256" key="10">
    <source>
        <dbReference type="SAM" id="Phobius"/>
    </source>
</evidence>
<feature type="transmembrane region" description="Helical" evidence="10">
    <location>
        <begin position="477"/>
        <end position="498"/>
    </location>
</feature>
<dbReference type="PANTHER" id="PTHR48022">
    <property type="entry name" value="PLASTIDIC GLUCOSE TRANSPORTER 4"/>
    <property type="match status" value="1"/>
</dbReference>
<dbReference type="GO" id="GO:0000023">
    <property type="term" value="P:maltose metabolic process"/>
    <property type="evidence" value="ECO:0007669"/>
    <property type="project" value="UniProtKB-KW"/>
</dbReference>
<feature type="transmembrane region" description="Helical" evidence="10">
    <location>
        <begin position="378"/>
        <end position="399"/>
    </location>
</feature>
<feature type="transmembrane region" description="Helical" evidence="10">
    <location>
        <begin position="411"/>
        <end position="435"/>
    </location>
</feature>
<evidence type="ECO:0000256" key="4">
    <source>
        <dbReference type="ARBA" id="ARBA00022692"/>
    </source>
</evidence>
<feature type="transmembrane region" description="Helical" evidence="10">
    <location>
        <begin position="161"/>
        <end position="183"/>
    </location>
</feature>
<dbReference type="FunFam" id="1.20.1250.20:FF:000078">
    <property type="entry name" value="MFS maltose transporter, putative"/>
    <property type="match status" value="1"/>
</dbReference>
<dbReference type="Pfam" id="PF00083">
    <property type="entry name" value="Sugar_tr"/>
    <property type="match status" value="1"/>
</dbReference>
<dbReference type="InterPro" id="IPR020846">
    <property type="entry name" value="MFS_dom"/>
</dbReference>
<evidence type="ECO:0000256" key="7">
    <source>
        <dbReference type="ARBA" id="ARBA00026248"/>
    </source>
</evidence>
<dbReference type="Proteomes" id="UP000288168">
    <property type="component" value="Unassembled WGS sequence"/>
</dbReference>
<evidence type="ECO:0000313" key="13">
    <source>
        <dbReference type="Proteomes" id="UP000288168"/>
    </source>
</evidence>
<keyword evidence="7" id="KW-0462">Maltose metabolism</keyword>
<accession>A0A428P7Z7</accession>
<comment type="subcellular location">
    <subcellularLocation>
        <location evidence="1">Membrane</location>
        <topology evidence="1">Multi-pass membrane protein</topology>
    </subcellularLocation>
</comment>
<feature type="region of interest" description="Disordered" evidence="9">
    <location>
        <begin position="1"/>
        <end position="23"/>
    </location>
</feature>
<feature type="transmembrane region" description="Helical" evidence="10">
    <location>
        <begin position="224"/>
        <end position="247"/>
    </location>
</feature>
<feature type="transmembrane region" description="Helical" evidence="10">
    <location>
        <begin position="447"/>
        <end position="465"/>
    </location>
</feature>
<evidence type="ECO:0000313" key="12">
    <source>
        <dbReference type="EMBL" id="RSL49173.1"/>
    </source>
</evidence>
<dbReference type="PROSITE" id="PS50850">
    <property type="entry name" value="MFS"/>
    <property type="match status" value="1"/>
</dbReference>
<dbReference type="Gene3D" id="1.20.1250.20">
    <property type="entry name" value="MFS general substrate transporter like domains"/>
    <property type="match status" value="1"/>
</dbReference>
<dbReference type="OrthoDB" id="6612291at2759"/>
<keyword evidence="3 8" id="KW-0813">Transport</keyword>
<dbReference type="AlphaFoldDB" id="A0A428P7Z7"/>
<feature type="transmembrane region" description="Helical" evidence="10">
    <location>
        <begin position="195"/>
        <end position="218"/>
    </location>
</feature>
<evidence type="ECO:0000256" key="9">
    <source>
        <dbReference type="SAM" id="MobiDB-lite"/>
    </source>
</evidence>
<evidence type="ECO:0000256" key="8">
    <source>
        <dbReference type="RuleBase" id="RU003346"/>
    </source>
</evidence>
<keyword evidence="5 10" id="KW-1133">Transmembrane helix</keyword>
<organism evidence="12 13">
    <name type="scientific">Fusarium duplospermum</name>
    <dbReference type="NCBI Taxonomy" id="1325734"/>
    <lineage>
        <taxon>Eukaryota</taxon>
        <taxon>Fungi</taxon>
        <taxon>Dikarya</taxon>
        <taxon>Ascomycota</taxon>
        <taxon>Pezizomycotina</taxon>
        <taxon>Sordariomycetes</taxon>
        <taxon>Hypocreomycetidae</taxon>
        <taxon>Hypocreales</taxon>
        <taxon>Nectriaceae</taxon>
        <taxon>Fusarium</taxon>
        <taxon>Fusarium solani species complex</taxon>
    </lineage>
</organism>
<dbReference type="PROSITE" id="PS00217">
    <property type="entry name" value="SUGAR_TRANSPORT_2"/>
    <property type="match status" value="1"/>
</dbReference>
<feature type="domain" description="Major facilitator superfamily (MFS) profile" evidence="11">
    <location>
        <begin position="60"/>
        <end position="504"/>
    </location>
</feature>
<feature type="transmembrane region" description="Helical" evidence="10">
    <location>
        <begin position="352"/>
        <end position="371"/>
    </location>
</feature>
<dbReference type="NCBIfam" id="TIGR00879">
    <property type="entry name" value="SP"/>
    <property type="match status" value="1"/>
</dbReference>
<evidence type="ECO:0000256" key="6">
    <source>
        <dbReference type="ARBA" id="ARBA00023136"/>
    </source>
</evidence>
<proteinExistence type="inferred from homology"/>
<keyword evidence="13" id="KW-1185">Reference proteome</keyword>
<dbReference type="SUPFAM" id="SSF103473">
    <property type="entry name" value="MFS general substrate transporter"/>
    <property type="match status" value="1"/>
</dbReference>
<dbReference type="PANTHER" id="PTHR48022:SF5">
    <property type="entry name" value="ALPHA-GLUCOSIDES PERMEASE MPH2-RELATED"/>
    <property type="match status" value="1"/>
</dbReference>
<dbReference type="EMBL" id="NKCI01000184">
    <property type="protein sequence ID" value="RSL49173.1"/>
    <property type="molecule type" value="Genomic_DNA"/>
</dbReference>
<name>A0A428P7Z7_9HYPO</name>
<dbReference type="InterPro" id="IPR005829">
    <property type="entry name" value="Sugar_transporter_CS"/>
</dbReference>
<gene>
    <name evidence="12" type="ORF">CEP54_012567</name>
</gene>
<dbReference type="InterPro" id="IPR050360">
    <property type="entry name" value="MFS_Sugar_Transporters"/>
</dbReference>
<feature type="transmembrane region" description="Helical" evidence="10">
    <location>
        <begin position="317"/>
        <end position="340"/>
    </location>
</feature>
<protein>
    <recommendedName>
        <fullName evidence="11">Major facilitator superfamily (MFS) profile domain-containing protein</fullName>
    </recommendedName>
</protein>
<comment type="caution">
    <text evidence="12">The sequence shown here is derived from an EMBL/GenBank/DDBJ whole genome shotgun (WGS) entry which is preliminary data.</text>
</comment>
<dbReference type="InterPro" id="IPR003663">
    <property type="entry name" value="Sugar/inositol_transpt"/>
</dbReference>
<feature type="transmembrane region" description="Helical" evidence="10">
    <location>
        <begin position="136"/>
        <end position="155"/>
    </location>
</feature>
<evidence type="ECO:0000259" key="11">
    <source>
        <dbReference type="PROSITE" id="PS50850"/>
    </source>
</evidence>
<sequence>MVEHQEDRKDPGTVDVLPDKDEEKNLSADELLKGAEQANEAEHNLGFIKGIKRYPKACAWSLLFSSALIMEGFDKAFITAFFAFPAFQKRYGELQSTGDYQVPANLQAAIGNCVNAGQIIGLLLNGLLADWFGYRFVMLGCLFLMMCFIFLQFFATSIYMYLGAGLLLGLPWGVFQTLTTTYAAEVTPNVLRPYLTMLVSMCWSIGYLIGTGTLNGFLSMEGQWAYRIPFAMQWILPIPLAIGIYFAPESPWWLVRKGRTEDAERSLRRLQNKEGTEEEIANSLSLMKYTIQIENEQRTSSTYRDLFRKKNLRRTEITVLTYVIQELCVPLVSYVVYFLQQAGLPTGASFKFGIGQYALAIVGVIIAFFVIPKVGRRTLILCGTTFMASTSILIGFLGIPNTLEQTKFAYAIGSILLIEYFVFFITCGPVIYTVVTEIPSNYLRIKSVAIARAAYNVNVLIYGQLVPRMIQRVAWNWGAKSGFFYGGIMCIGLTWAFFRLPETKDRTFAEIDILFEKKVKARDFRKAKVDLATKTVTIGDQTIDEEAIDKETK</sequence>
<evidence type="ECO:0000256" key="3">
    <source>
        <dbReference type="ARBA" id="ARBA00022448"/>
    </source>
</evidence>
<evidence type="ECO:0000256" key="5">
    <source>
        <dbReference type="ARBA" id="ARBA00022989"/>
    </source>
</evidence>
<comment type="similarity">
    <text evidence="2 8">Belongs to the major facilitator superfamily. Sugar transporter (TC 2.A.1.1) family.</text>
</comment>
<keyword evidence="6 10" id="KW-0472">Membrane</keyword>
<dbReference type="GO" id="GO:0016020">
    <property type="term" value="C:membrane"/>
    <property type="evidence" value="ECO:0007669"/>
    <property type="project" value="UniProtKB-SubCell"/>
</dbReference>
<evidence type="ECO:0000256" key="2">
    <source>
        <dbReference type="ARBA" id="ARBA00010992"/>
    </source>
</evidence>